<feature type="transmembrane region" description="Helical" evidence="6">
    <location>
        <begin position="424"/>
        <end position="447"/>
    </location>
</feature>
<dbReference type="PANTHER" id="PTHR30572">
    <property type="entry name" value="MEMBRANE COMPONENT OF TRANSPORTER-RELATED"/>
    <property type="match status" value="1"/>
</dbReference>
<accession>A0A0A2LHQ1</accession>
<dbReference type="Proteomes" id="UP000030129">
    <property type="component" value="Unassembled WGS sequence"/>
</dbReference>
<evidence type="ECO:0000256" key="1">
    <source>
        <dbReference type="ARBA" id="ARBA00004651"/>
    </source>
</evidence>
<feature type="transmembrane region" description="Helical" evidence="6">
    <location>
        <begin position="737"/>
        <end position="756"/>
    </location>
</feature>
<feature type="transmembrane region" description="Helical" evidence="6">
    <location>
        <begin position="685"/>
        <end position="704"/>
    </location>
</feature>
<dbReference type="Pfam" id="PF12704">
    <property type="entry name" value="MacB_PCD"/>
    <property type="match status" value="2"/>
</dbReference>
<organism evidence="9 10">
    <name type="scientific">Flavobacterium beibuense F44-8</name>
    <dbReference type="NCBI Taxonomy" id="1406840"/>
    <lineage>
        <taxon>Bacteria</taxon>
        <taxon>Pseudomonadati</taxon>
        <taxon>Bacteroidota</taxon>
        <taxon>Flavobacteriia</taxon>
        <taxon>Flavobacteriales</taxon>
        <taxon>Flavobacteriaceae</taxon>
        <taxon>Flavobacterium</taxon>
    </lineage>
</organism>
<evidence type="ECO:0000259" key="7">
    <source>
        <dbReference type="Pfam" id="PF02687"/>
    </source>
</evidence>
<dbReference type="eggNOG" id="COG0577">
    <property type="taxonomic scope" value="Bacteria"/>
</dbReference>
<comment type="caution">
    <text evidence="9">The sequence shown here is derived from an EMBL/GenBank/DDBJ whole genome shotgun (WGS) entry which is preliminary data.</text>
</comment>
<feature type="domain" description="MacB-like periplasmic core" evidence="8">
    <location>
        <begin position="434"/>
        <end position="651"/>
    </location>
</feature>
<proteinExistence type="predicted"/>
<feature type="transmembrane region" description="Helical" evidence="6">
    <location>
        <begin position="286"/>
        <end position="308"/>
    </location>
</feature>
<dbReference type="Pfam" id="PF02687">
    <property type="entry name" value="FtsX"/>
    <property type="match status" value="2"/>
</dbReference>
<gene>
    <name evidence="9" type="ORF">Q763_16965</name>
</gene>
<dbReference type="InterPro" id="IPR003838">
    <property type="entry name" value="ABC3_permease_C"/>
</dbReference>
<evidence type="ECO:0000256" key="5">
    <source>
        <dbReference type="ARBA" id="ARBA00023136"/>
    </source>
</evidence>
<dbReference type="EMBL" id="JRLV01000030">
    <property type="protein sequence ID" value="KGO78736.1"/>
    <property type="molecule type" value="Genomic_DNA"/>
</dbReference>
<evidence type="ECO:0000256" key="6">
    <source>
        <dbReference type="SAM" id="Phobius"/>
    </source>
</evidence>
<evidence type="ECO:0000259" key="8">
    <source>
        <dbReference type="Pfam" id="PF12704"/>
    </source>
</evidence>
<keyword evidence="4 6" id="KW-1133">Transmembrane helix</keyword>
<dbReference type="GO" id="GO:0022857">
    <property type="term" value="F:transmembrane transporter activity"/>
    <property type="evidence" value="ECO:0007669"/>
    <property type="project" value="TreeGrafter"/>
</dbReference>
<name>A0A0A2LHQ1_9FLAO</name>
<keyword evidence="5 6" id="KW-0472">Membrane</keyword>
<protein>
    <submittedName>
        <fullName evidence="9">Multidrug ABC transporter substrate-binding protein</fullName>
    </submittedName>
</protein>
<keyword evidence="2" id="KW-1003">Cell membrane</keyword>
<feature type="domain" description="ABC3 transporter permease C-terminal" evidence="7">
    <location>
        <begin position="295"/>
        <end position="406"/>
    </location>
</feature>
<feature type="transmembrane region" description="Helical" evidence="6">
    <location>
        <begin position="380"/>
        <end position="403"/>
    </location>
</feature>
<dbReference type="PANTHER" id="PTHR30572:SF18">
    <property type="entry name" value="ABC-TYPE MACROLIDE FAMILY EXPORT SYSTEM PERMEASE COMPONENT 2"/>
    <property type="match status" value="1"/>
</dbReference>
<evidence type="ECO:0000256" key="2">
    <source>
        <dbReference type="ARBA" id="ARBA00022475"/>
    </source>
</evidence>
<comment type="subcellular location">
    <subcellularLocation>
        <location evidence="1">Cell membrane</location>
        <topology evidence="1">Multi-pass membrane protein</topology>
    </subcellularLocation>
</comment>
<dbReference type="GO" id="GO:0005886">
    <property type="term" value="C:plasma membrane"/>
    <property type="evidence" value="ECO:0007669"/>
    <property type="project" value="UniProtKB-SubCell"/>
</dbReference>
<dbReference type="STRING" id="1406840.Q763_16965"/>
<feature type="domain" description="ABC3 transporter permease C-terminal" evidence="7">
    <location>
        <begin position="689"/>
        <end position="799"/>
    </location>
</feature>
<feature type="domain" description="MacB-like periplasmic core" evidence="8">
    <location>
        <begin position="20"/>
        <end position="232"/>
    </location>
</feature>
<keyword evidence="10" id="KW-1185">Reference proteome</keyword>
<feature type="transmembrane region" description="Helical" evidence="6">
    <location>
        <begin position="776"/>
        <end position="795"/>
    </location>
</feature>
<dbReference type="RefSeq" id="WP_035136160.1">
    <property type="nucleotide sequence ID" value="NZ_JRLV01000030.1"/>
</dbReference>
<reference evidence="9 10" key="1">
    <citation type="submission" date="2013-09" db="EMBL/GenBank/DDBJ databases">
        <authorList>
            <person name="Zeng Z."/>
            <person name="Chen C."/>
        </authorList>
    </citation>
    <scope>NUCLEOTIDE SEQUENCE [LARGE SCALE GENOMIC DNA]</scope>
    <source>
        <strain evidence="9 10">F44-8</strain>
    </source>
</reference>
<dbReference type="AlphaFoldDB" id="A0A0A2LHQ1"/>
<evidence type="ECO:0000256" key="4">
    <source>
        <dbReference type="ARBA" id="ARBA00022989"/>
    </source>
</evidence>
<feature type="transmembrane region" description="Helical" evidence="6">
    <location>
        <begin position="21"/>
        <end position="40"/>
    </location>
</feature>
<evidence type="ECO:0000313" key="9">
    <source>
        <dbReference type="EMBL" id="KGO78736.1"/>
    </source>
</evidence>
<dbReference type="InterPro" id="IPR050250">
    <property type="entry name" value="Macrolide_Exporter_MacB"/>
</dbReference>
<feature type="transmembrane region" description="Helical" evidence="6">
    <location>
        <begin position="339"/>
        <end position="360"/>
    </location>
</feature>
<sequence>MLKNWIKIYLYNIRQNKLFTALNILGLSLGIAGLVFALLYSNDEYSYNAWNPNKDNVFYTVSDVGEDMLWGSSSAPLGRTLEASVPQVEEHCYVEGWYNNNVVIYEGKKTMLDKITDAQRNFFSFLPFTFIKGSAETALSPTTMAISEPTAKRIFGSQDPINKQVTYMDKVFTIKGVYRIDGKSSYEPEAVINLIDKDLDENQDRWGFFGYNLLLKLKKPEDAAYVSQQIDTLYYNNTVKKSIAESGISKEEYLERYGSTKVYLEPLRDLRLKSRVSDVPEGRGNYQLLLIMMGLSILILVISIVNYINLATANAIKRAKEVGVRKILGASKKNIVKQFIFETVIATLFSILLALVIVEVSLPYYNTFLAKNLVINESEFYIDLALLFIVVIVLAGIFPAIYVAKFEAVKVLKGNFSRSKKGIWLRNGMLVIQFAVAFFFVIGSYIVHQQIKYITTKDLGFKGDQVLDVYYRNPYEFNDKGYMEKLLNRYESTKEQLRNIKGIEQVSVSTVKIGGGGVLQSTVSYQDKTISMQLMAMDFGLPETLSFKFLEGRDLSPHIASDTINSVILNETAVKMLKITDPVNKVINYNDSKLKVIGVVQDFHMFGPAEKILPMMLFHYNVKTWELQNCHEIYIKADPEQMESVIAGIEKLWKEKVDPDFPFSYDFVDKNFARTYEDYVRQRNVFSLLNVVVILIALFGLFALSSYSIQRRMKEIAIRKTLGAETGTLLKDLSRQYVLFCVIGFVIATIPVWILLNKWLENFVYRIEVSWQPFVVGFLSLMGLTLTVVLIRAYAATRVEILKYLKYE</sequence>
<keyword evidence="3 6" id="KW-0812">Transmembrane</keyword>
<evidence type="ECO:0000256" key="3">
    <source>
        <dbReference type="ARBA" id="ARBA00022692"/>
    </source>
</evidence>
<evidence type="ECO:0000313" key="10">
    <source>
        <dbReference type="Proteomes" id="UP000030129"/>
    </source>
</evidence>
<dbReference type="InterPro" id="IPR025857">
    <property type="entry name" value="MacB_PCD"/>
</dbReference>